<dbReference type="PROSITE" id="PS00134">
    <property type="entry name" value="TRYPSIN_HIS"/>
    <property type="match status" value="1"/>
</dbReference>
<dbReference type="PANTHER" id="PTHR24252:SF7">
    <property type="entry name" value="HYALIN"/>
    <property type="match status" value="1"/>
</dbReference>
<feature type="disulfide bond" evidence="2">
    <location>
        <begin position="77"/>
        <end position="94"/>
    </location>
</feature>
<dbReference type="InterPro" id="IPR043504">
    <property type="entry name" value="Peptidase_S1_PA_chymotrypsin"/>
</dbReference>
<reference evidence="7" key="1">
    <citation type="submission" date="2024-03" db="EMBL/GenBank/DDBJ databases">
        <title>Venom adaptation and exaptation during the trophic switch to blood-feeding by kissing bugs (Reduviidae: Triatominae).</title>
        <authorList>
            <person name="Zdenek C.N."/>
            <person name="Cardoso F.C."/>
            <person name="Robinson S.D."/>
            <person name="Mercedes R.S."/>
            <person name="Raidjoe E.R."/>
            <person name="Hernandez-Vargas M.J."/>
            <person name="Jin J."/>
            <person name="Corzo G."/>
            <person name="Vetter I."/>
            <person name="King G.F."/>
            <person name="Fry B.G."/>
            <person name="Walker A."/>
        </authorList>
    </citation>
    <scope>NUCLEOTIDE SEQUENCE</scope>
</reference>
<dbReference type="PROSITE" id="PS50240">
    <property type="entry name" value="TRYPSIN_DOM"/>
    <property type="match status" value="1"/>
</dbReference>
<feature type="domain" description="CUB" evidence="5">
    <location>
        <begin position="20"/>
        <end position="130"/>
    </location>
</feature>
<dbReference type="GO" id="GO:0004252">
    <property type="term" value="F:serine-type endopeptidase activity"/>
    <property type="evidence" value="ECO:0007669"/>
    <property type="project" value="InterPro"/>
</dbReference>
<dbReference type="InterPro" id="IPR018114">
    <property type="entry name" value="TRYPSIN_HIS"/>
</dbReference>
<keyword evidence="4" id="KW-0732">Signal</keyword>
<evidence type="ECO:0000256" key="3">
    <source>
        <dbReference type="RuleBase" id="RU363034"/>
    </source>
</evidence>
<dbReference type="SMART" id="SM00020">
    <property type="entry name" value="Tryp_SPc"/>
    <property type="match status" value="1"/>
</dbReference>
<dbReference type="Pfam" id="PF00089">
    <property type="entry name" value="Trypsin"/>
    <property type="match status" value="1"/>
</dbReference>
<dbReference type="CDD" id="cd00190">
    <property type="entry name" value="Tryp_SPc"/>
    <property type="match status" value="1"/>
</dbReference>
<feature type="chain" id="PRO_5044285181" evidence="4">
    <location>
        <begin position="19"/>
        <end position="549"/>
    </location>
</feature>
<keyword evidence="1 2" id="KW-1015">Disulfide bond</keyword>
<keyword evidence="3" id="KW-0378">Hydrolase</keyword>
<dbReference type="AlphaFoldDB" id="A0AB38ZEL2"/>
<dbReference type="SUPFAM" id="SSF50494">
    <property type="entry name" value="Trypsin-like serine proteases"/>
    <property type="match status" value="1"/>
</dbReference>
<dbReference type="CDD" id="cd00041">
    <property type="entry name" value="CUB"/>
    <property type="match status" value="1"/>
</dbReference>
<organism evidence="7">
    <name type="scientific">Oncocephalus sp</name>
    <dbReference type="NCBI Taxonomy" id="2944721"/>
    <lineage>
        <taxon>Eukaryota</taxon>
        <taxon>Metazoa</taxon>
        <taxon>Ecdysozoa</taxon>
        <taxon>Arthropoda</taxon>
        <taxon>Hexapoda</taxon>
        <taxon>Insecta</taxon>
        <taxon>Pterygota</taxon>
        <taxon>Neoptera</taxon>
        <taxon>Paraneoptera</taxon>
        <taxon>Hemiptera</taxon>
        <taxon>Heteroptera</taxon>
        <taxon>Panheteroptera</taxon>
        <taxon>Cimicomorpha</taxon>
        <taxon>Reduviidae</taxon>
        <taxon>Stenopodainae</taxon>
        <taxon>Oncocephalus</taxon>
    </lineage>
</organism>
<evidence type="ECO:0000256" key="2">
    <source>
        <dbReference type="PROSITE-ProRule" id="PRU00059"/>
    </source>
</evidence>
<dbReference type="InterPro" id="IPR001254">
    <property type="entry name" value="Trypsin_dom"/>
</dbReference>
<dbReference type="PRINTS" id="PR00722">
    <property type="entry name" value="CHYMOTRYPSIN"/>
</dbReference>
<evidence type="ECO:0000259" key="6">
    <source>
        <dbReference type="PROSITE" id="PS50240"/>
    </source>
</evidence>
<dbReference type="EMBL" id="PP517451">
    <property type="protein sequence ID" value="WXI02701.1"/>
    <property type="molecule type" value="mRNA"/>
</dbReference>
<evidence type="ECO:0000256" key="4">
    <source>
        <dbReference type="SAM" id="SignalP"/>
    </source>
</evidence>
<evidence type="ECO:0000259" key="5">
    <source>
        <dbReference type="PROSITE" id="PS01180"/>
    </source>
</evidence>
<dbReference type="InterPro" id="IPR035914">
    <property type="entry name" value="Sperma_CUB_dom_sf"/>
</dbReference>
<dbReference type="Gene3D" id="2.40.10.10">
    <property type="entry name" value="Trypsin-like serine proteases"/>
    <property type="match status" value="1"/>
</dbReference>
<dbReference type="PANTHER" id="PTHR24252">
    <property type="entry name" value="ACROSIN-RELATED"/>
    <property type="match status" value="1"/>
</dbReference>
<comment type="caution">
    <text evidence="2">Lacks conserved residue(s) required for the propagation of feature annotation.</text>
</comment>
<keyword evidence="3" id="KW-0720">Serine protease</keyword>
<dbReference type="PROSITE" id="PS00135">
    <property type="entry name" value="TRYPSIN_SER"/>
    <property type="match status" value="1"/>
</dbReference>
<keyword evidence="3 7" id="KW-0645">Protease</keyword>
<name>A0AB38ZEL2_9HEMI</name>
<sequence length="549" mass="61894">MNKVIFLVVAIALATISAEDDNIIKLPQGFIYTDLNNPEYPGVYNSNKPVIWKFESEPNTKIQIKCDDFRMSKTEDCQAIKLEVDTGDAEQAYCGDYDALRITSSSNTLTVKLQGNGNAHATFSCYVKSTQLPQAKEVEVKLNEIFNFGTPREPAPFFDKVWHLTAEKPYQVSLKCYINLLEMRPCHGDVLTIDLGTGPIEYCGYVEKLLYSRGKDATVRIELDKEGDGKVFCIAQAAKERRKPGEKQVDEIQDEKELKDLDLTNIKQGVEARNLDDDSSEHGVKLGNRGTTCSCGWANKPKARIFYGSETADNEYPWMVGLRAHFGNVFYRCGGSLITHRHVLTASHCLVDLDGGMMPVDPWNLYIVVGARDVDLFMPRKTYREYQAEQRFIRPEFITQMTHDIGLVISKDHIPFSDFVGPICLSPDSLYEANKRITIMGWGKTELGPASSRLLKAKTNLIDRRHCRVNKWEVCTRTEESATCTGDSGGPLVWVDPETNRYTQVSLVSYGHPDCVSSPTVSTEVAYFYDWIQAIIQATYPEERTCNKV</sequence>
<dbReference type="SMART" id="SM00042">
    <property type="entry name" value="CUB"/>
    <property type="match status" value="1"/>
</dbReference>
<dbReference type="SUPFAM" id="SSF49854">
    <property type="entry name" value="Spermadhesin, CUB domain"/>
    <property type="match status" value="1"/>
</dbReference>
<dbReference type="Pfam" id="PF00431">
    <property type="entry name" value="CUB"/>
    <property type="match status" value="1"/>
</dbReference>
<dbReference type="InterPro" id="IPR001314">
    <property type="entry name" value="Peptidase_S1A"/>
</dbReference>
<evidence type="ECO:0000313" key="7">
    <source>
        <dbReference type="EMBL" id="WXI02701.1"/>
    </source>
</evidence>
<accession>A0AB38ZEL2</accession>
<evidence type="ECO:0000256" key="1">
    <source>
        <dbReference type="ARBA" id="ARBA00023157"/>
    </source>
</evidence>
<feature type="domain" description="Peptidase S1" evidence="6">
    <location>
        <begin position="305"/>
        <end position="537"/>
    </location>
</feature>
<dbReference type="Gene3D" id="2.60.120.290">
    <property type="entry name" value="Spermadhesin, CUB domain"/>
    <property type="match status" value="1"/>
</dbReference>
<proteinExistence type="evidence at transcript level"/>
<dbReference type="PROSITE" id="PS01180">
    <property type="entry name" value="CUB"/>
    <property type="match status" value="1"/>
</dbReference>
<dbReference type="InterPro" id="IPR033116">
    <property type="entry name" value="TRYPSIN_SER"/>
</dbReference>
<protein>
    <submittedName>
        <fullName evidence="7">Venom S1 protease with CUB domain 4</fullName>
    </submittedName>
</protein>
<feature type="signal peptide" evidence="4">
    <location>
        <begin position="1"/>
        <end position="18"/>
    </location>
</feature>
<dbReference type="InterPro" id="IPR009003">
    <property type="entry name" value="Peptidase_S1_PA"/>
</dbReference>
<dbReference type="InterPro" id="IPR000859">
    <property type="entry name" value="CUB_dom"/>
</dbReference>
<dbReference type="GO" id="GO:0006508">
    <property type="term" value="P:proteolysis"/>
    <property type="evidence" value="ECO:0007669"/>
    <property type="project" value="UniProtKB-KW"/>
</dbReference>